<dbReference type="PANTHER" id="PTHR21004:SF0">
    <property type="entry name" value="PEROXISOMAL LEADER PEPTIDE-PROCESSING PROTEASE"/>
    <property type="match status" value="1"/>
</dbReference>
<dbReference type="STRING" id="37360.A0A0G4J4M8"/>
<keyword evidence="2" id="KW-1185">Reference proteome</keyword>
<gene>
    <name evidence="1" type="ORF">PBRA_002471</name>
</gene>
<dbReference type="InterPro" id="IPR039245">
    <property type="entry name" value="TYSND1/DEG15"/>
</dbReference>
<dbReference type="InterPro" id="IPR009003">
    <property type="entry name" value="Peptidase_S1_PA"/>
</dbReference>
<dbReference type="InterPro" id="IPR043504">
    <property type="entry name" value="Peptidase_S1_PA_chymotrypsin"/>
</dbReference>
<dbReference type="GO" id="GO:0005777">
    <property type="term" value="C:peroxisome"/>
    <property type="evidence" value="ECO:0007669"/>
    <property type="project" value="InterPro"/>
</dbReference>
<dbReference type="GO" id="GO:0004252">
    <property type="term" value="F:serine-type endopeptidase activity"/>
    <property type="evidence" value="ECO:0007669"/>
    <property type="project" value="InterPro"/>
</dbReference>
<proteinExistence type="predicted"/>
<dbReference type="OrthoDB" id="17845at2759"/>
<dbReference type="GO" id="GO:0016485">
    <property type="term" value="P:protein processing"/>
    <property type="evidence" value="ECO:0007669"/>
    <property type="project" value="InterPro"/>
</dbReference>
<dbReference type="Pfam" id="PF13365">
    <property type="entry name" value="Trypsin_2"/>
    <property type="match status" value="2"/>
</dbReference>
<dbReference type="PANTHER" id="PTHR21004">
    <property type="entry name" value="SERINE PROTEASE-RELATED"/>
    <property type="match status" value="1"/>
</dbReference>
<evidence type="ECO:0000313" key="2">
    <source>
        <dbReference type="Proteomes" id="UP000039324"/>
    </source>
</evidence>
<dbReference type="Proteomes" id="UP000039324">
    <property type="component" value="Unassembled WGS sequence"/>
</dbReference>
<organism evidence="1 2">
    <name type="scientific">Plasmodiophora brassicae</name>
    <name type="common">Clubroot disease agent</name>
    <dbReference type="NCBI Taxonomy" id="37360"/>
    <lineage>
        <taxon>Eukaryota</taxon>
        <taxon>Sar</taxon>
        <taxon>Rhizaria</taxon>
        <taxon>Endomyxa</taxon>
        <taxon>Phytomyxea</taxon>
        <taxon>Plasmodiophorida</taxon>
        <taxon>Plasmodiophoridae</taxon>
        <taxon>Plasmodiophora</taxon>
    </lineage>
</organism>
<evidence type="ECO:0000313" key="1">
    <source>
        <dbReference type="EMBL" id="CEP02206.1"/>
    </source>
</evidence>
<sequence length="420" mass="44282">MEQTIGWTVGWRYASSSNDAVNNLMSPAALAVVTADVSQPAGVRPVTLGRSGDHGQDVYAVSSPFGLFCPAVMQNGVSKGVVGNTIRPGCLQTIDARCLPGSEGGGVFCTDGNLVGVVTIPLRRADQTDTTAVNMMMSVEAIAGFLSRHRCLPPMTRPAAGRPRSNLTDRLTLATRSVVPICLDRSWASAVIIHSDGYLVTNAHLLIPSGATEPGPVPGLRVRLDGSNFLHGNKQGRRWAQASVVYCSSGPWDLALVHIDQDELVSVSEGIGWSFAPPRPGTSVAAVGHALFDPSVECTPAGPSVSRGTLAKVGRIRGGEPVLLQSSALVHRGNSGGMLLDVDAGRAIGVVSCNIRQSLPGGADRDSATIPSLNFSIPARIIADLITYIHARDDRILAELNKDDEAIRNLWLLKSPQARL</sequence>
<name>A0A0G4J4M8_PLABS</name>
<protein>
    <recommendedName>
        <fullName evidence="3">Serine protease</fullName>
    </recommendedName>
</protein>
<dbReference type="OMA" id="TISICEL"/>
<evidence type="ECO:0008006" key="3">
    <source>
        <dbReference type="Google" id="ProtNLM"/>
    </source>
</evidence>
<dbReference type="SUPFAM" id="SSF50494">
    <property type="entry name" value="Trypsin-like serine proteases"/>
    <property type="match status" value="2"/>
</dbReference>
<dbReference type="AlphaFoldDB" id="A0A0G4J4M8"/>
<dbReference type="EMBL" id="CDSF01000122">
    <property type="protein sequence ID" value="CEP02206.1"/>
    <property type="molecule type" value="Genomic_DNA"/>
</dbReference>
<reference evidence="1 2" key="1">
    <citation type="submission" date="2015-02" db="EMBL/GenBank/DDBJ databases">
        <authorList>
            <person name="Chooi Y.-H."/>
        </authorList>
    </citation>
    <scope>NUCLEOTIDE SEQUENCE [LARGE SCALE GENOMIC DNA]</scope>
    <source>
        <strain evidence="1">E3</strain>
    </source>
</reference>
<dbReference type="Gene3D" id="2.40.10.10">
    <property type="entry name" value="Trypsin-like serine proteases"/>
    <property type="match status" value="3"/>
</dbReference>
<accession>A0A0G4J4M8</accession>